<gene>
    <name evidence="1" type="ORF">OPT61_g1307</name>
</gene>
<sequence length="916" mass="102744">MLGDSVFHGPSFSPTCPWIHTLEASTELLENLKRRFFCKPVNVGRTVNMSSVISDSNDFGNAPQEVINEFWNNLITRTPGKVTKVFPASLYANLLPPPRKQGTAKGQNAADSYEAAAKECRIRVKRIIKECQRTNEKFTDPDFDITDQPLNCLEGLLRWFKDPEPSTSTQAVSPGRLGFALRTLIEADVLCQDAAPFHLKNTTDVLLNNRTNFQAQGPLSWHRVDWIFEDPKFEIDGYTSSDVVQGSNGDCWFIAAVATICSNPNLIQKVCVERDEECGVYGFVFYRDGEWTWTVVDDNLFLAKPDFDARGDTYDPTGIKETKYKKSHQTGSEALYFASCAHENETWLPLLEKAYAKVHGDYDAINGGISGEAVEDLTGGVTSKILTDRILNKERLWKELKVVNKDFLFSASSPGSYGDDSESRRGLALSHAYSIIKAVEEDSEDGKTKHRLVLVRNPWGKRANAAMGEWTGPWSDGSKEWNPYWMEKLDHEFGDDGLFWMSYEDLLKRFDLLDRTRLFDHNWTIVQQWTSVPVGWVTGFLNTKFSVEIKKQGPTVFQLCQLDDRYFRGLEGKYNFDLHFILQEKGTEPGDYIVRARGAWFGNRSISAEVDLEPGIYEVVPKIEAKRDAEAPDVHQVVTKVAERNPQKLRQIGLNYDLANAKGLSELSGEEQELEAKKKREAAEKKQKEKEVADKEKADFEAWKKEEKEEYEAWKKEKKRAEEKTKNGTAAPAPVDKQDTPVTSAVEVNDTVTTEDTTFAADVAKSANTTSNLLLSKAAKPRVDDVDDAEDVGSEGSEDGEDAIREDNDAEHASTDIPQPHRHGPPRAPHHGRPLPPYLYRPVSRGDYRDEPVQRAAPRARSPVDNRSKPWNAVCVLGLRVYSQDPGVSIEIVKPKTAEEGAILDVGGDTAAGATM</sequence>
<organism evidence="1 2">
    <name type="scientific">Boeremia exigua</name>
    <dbReference type="NCBI Taxonomy" id="749465"/>
    <lineage>
        <taxon>Eukaryota</taxon>
        <taxon>Fungi</taxon>
        <taxon>Dikarya</taxon>
        <taxon>Ascomycota</taxon>
        <taxon>Pezizomycotina</taxon>
        <taxon>Dothideomycetes</taxon>
        <taxon>Pleosporomycetidae</taxon>
        <taxon>Pleosporales</taxon>
        <taxon>Pleosporineae</taxon>
        <taxon>Didymellaceae</taxon>
        <taxon>Boeremia</taxon>
    </lineage>
</organism>
<evidence type="ECO:0000313" key="2">
    <source>
        <dbReference type="Proteomes" id="UP001153331"/>
    </source>
</evidence>
<comment type="caution">
    <text evidence="1">The sequence shown here is derived from an EMBL/GenBank/DDBJ whole genome shotgun (WGS) entry which is preliminary data.</text>
</comment>
<evidence type="ECO:0000313" key="1">
    <source>
        <dbReference type="EMBL" id="KAJ8117506.1"/>
    </source>
</evidence>
<protein>
    <submittedName>
        <fullName evidence="1">Uncharacterized protein</fullName>
    </submittedName>
</protein>
<dbReference type="EMBL" id="JAPHNI010000050">
    <property type="protein sequence ID" value="KAJ8117506.1"/>
    <property type="molecule type" value="Genomic_DNA"/>
</dbReference>
<accession>A0ACC2IQT1</accession>
<proteinExistence type="predicted"/>
<reference evidence="1" key="1">
    <citation type="submission" date="2022-11" db="EMBL/GenBank/DDBJ databases">
        <title>Genome Sequence of Boeremia exigua.</title>
        <authorList>
            <person name="Buettner E."/>
        </authorList>
    </citation>
    <scope>NUCLEOTIDE SEQUENCE</scope>
    <source>
        <strain evidence="1">CU02</strain>
    </source>
</reference>
<dbReference type="Proteomes" id="UP001153331">
    <property type="component" value="Unassembled WGS sequence"/>
</dbReference>
<keyword evidence="2" id="KW-1185">Reference proteome</keyword>
<name>A0ACC2IQT1_9PLEO</name>